<sequence>MCRMGSPPKEGKDINIRSIVYDKLSREKDSIKEILQNGANSISNTHYKDEHLSDCSNTGIHMYKKGNEVICENYKNSASCNNYESILNPVRSSHNNRSNLYSPMECETSTALSNEKRARVISVKSLYSTFHKTSDILLNENGRMEKTETTEKEGKEYIACSGNNLLKGKAKLQADHKNENENNSANKNENENDSVNKNENENDNANKNEKDVDPYFAQQQNHIQNNDFLRKHENYYSSLAQSNEDKNRNRGNKICGKKGDDVFMNSIRSDKEDDSNANDLHQRIRNSKECSLLLSSCDTLHINDRRKNFTHDDGKECPFKKIEMKKYHKEESKSRRNTQNCRDIITKVSEHEKDPLHTFTLKELAENEERHLIPSNVLMENTNITTKESIKLHEFEPEKMQKNKPYNGVDKEVLNYSLGSMMDEKNIPNDRREKKYNFICEEEGKRIFKNIPLCELKVILSENEPNTLKILLCTDNHLGYKENNAIQKEDTFNSFEEILFIAKKLNVDMILNSGDLFHKNKLSEYTLFKTMSTIRKYCHVSRKDVEIGSSPPTRLANEESKNMHSRVEETPTNDDDLTRKDKYRARLKEIRNYNYEYYKEDKMEESFPKNETYTCDEQNSLGENKKEMSTGSNNSESLTEGYSTVEKPKKKRIYPLSSDSEGENSADRINDSSDERYCAKSSAVSDRNRGARIRGNSRVRSEEEYYDEEERKGGERARSESRVKRTRGEPLESFKLCSVNEKFEKSIPFFTVHGNHDYPYSYDYICPLDILNISNLINYIGKNSLNKIVVKPILLNKNSTKISIYAIGWIKDERLYRSFENKQVKFVLPLDYKRRINILVLHQNRYIRNSYGNNTKNFIKESFIPKFMDLVIWGHEHFSKPYLEESLFNSFYNLQLGSSVRTSLCANEYGDKYIGLLEIKKERFRFLKINLETVRPFEMKDIRLSDYNLNFKEESILNKFLHEQTSQILNKIKENFYEQVRKYYLFRKLFFPSNDEDNLLHVTYENKKKRSSPEEENIPLFNENIEKEITTNDIFEKSEKEREKYFYSILREQEINNFYDNLKNEDFYSSTFIHLAFSDYNDTFDLLKIKKHVYDKPLLKLKVEYNEINIINTQLFGSTFAHRIANPSEFLSFYKKKLKMKDTINTRVNSDEQDNVDDKDILNMEYINEYNKVFDILFDYCDVKNKLLILDQKIIMNTVQNFILNNNSSFNSDSINSSEFTSFLSMVENLSKNKIDLLELNLSNIPVENMTDDYLVQLTEKLSST</sequence>
<dbReference type="Pfam" id="PF00149">
    <property type="entry name" value="Metallophos"/>
    <property type="match status" value="2"/>
</dbReference>
<proteinExistence type="predicted"/>
<dbReference type="GO" id="GO:0042138">
    <property type="term" value="P:meiotic DNA double-strand break formation"/>
    <property type="evidence" value="ECO:0007669"/>
    <property type="project" value="TreeGrafter"/>
</dbReference>
<dbReference type="GO" id="GO:0000723">
    <property type="term" value="P:telomere maintenance"/>
    <property type="evidence" value="ECO:0007669"/>
    <property type="project" value="TreeGrafter"/>
</dbReference>
<dbReference type="SMART" id="SM01347">
    <property type="entry name" value="Mre11_DNA_bind"/>
    <property type="match status" value="1"/>
</dbReference>
<feature type="region of interest" description="Disordered" evidence="1">
    <location>
        <begin position="546"/>
        <end position="580"/>
    </location>
</feature>
<dbReference type="Gene3D" id="3.60.21.10">
    <property type="match status" value="2"/>
</dbReference>
<feature type="region of interest" description="Disordered" evidence="1">
    <location>
        <begin position="239"/>
        <end position="261"/>
    </location>
</feature>
<name>A0A1C3K9N1_PLAMA</name>
<organism evidence="3 4">
    <name type="scientific">Plasmodium malariae</name>
    <dbReference type="NCBI Taxonomy" id="5858"/>
    <lineage>
        <taxon>Eukaryota</taxon>
        <taxon>Sar</taxon>
        <taxon>Alveolata</taxon>
        <taxon>Apicomplexa</taxon>
        <taxon>Aconoidasida</taxon>
        <taxon>Haemosporida</taxon>
        <taxon>Plasmodiidae</taxon>
        <taxon>Plasmodium</taxon>
        <taxon>Plasmodium (Plasmodium)</taxon>
    </lineage>
</organism>
<evidence type="ECO:0000256" key="1">
    <source>
        <dbReference type="SAM" id="MobiDB-lite"/>
    </source>
</evidence>
<dbReference type="InterPro" id="IPR029052">
    <property type="entry name" value="Metallo-depent_PP-like"/>
</dbReference>
<feature type="compositionally biased region" description="Polar residues" evidence="1">
    <location>
        <begin position="629"/>
        <end position="642"/>
    </location>
</feature>
<dbReference type="AlphaFoldDB" id="A0A1C3K9N1"/>
<feature type="region of interest" description="Disordered" evidence="1">
    <location>
        <begin position="178"/>
        <end position="209"/>
    </location>
</feature>
<evidence type="ECO:0000259" key="2">
    <source>
        <dbReference type="SMART" id="SM01347"/>
    </source>
</evidence>
<dbReference type="GO" id="GO:0000724">
    <property type="term" value="P:double-strand break repair via homologous recombination"/>
    <property type="evidence" value="ECO:0007669"/>
    <property type="project" value="TreeGrafter"/>
</dbReference>
<dbReference type="GO" id="GO:0035861">
    <property type="term" value="C:site of double-strand break"/>
    <property type="evidence" value="ECO:0007669"/>
    <property type="project" value="TreeGrafter"/>
</dbReference>
<gene>
    <name evidence="3" type="primary">MRE11</name>
    <name evidence="3" type="ORF">PMLGA01_020009700</name>
</gene>
<dbReference type="SUPFAM" id="SSF56300">
    <property type="entry name" value="Metallo-dependent phosphatases"/>
    <property type="match status" value="1"/>
</dbReference>
<dbReference type="Gene3D" id="3.30.110.110">
    <property type="entry name" value="Mre11, capping domain"/>
    <property type="match status" value="1"/>
</dbReference>
<evidence type="ECO:0000313" key="4">
    <source>
        <dbReference type="Proteomes" id="UP000219799"/>
    </source>
</evidence>
<dbReference type="InterPro" id="IPR007281">
    <property type="entry name" value="Mre11_DNA-bd"/>
</dbReference>
<feature type="compositionally biased region" description="Basic and acidic residues" evidence="1">
    <location>
        <begin position="665"/>
        <end position="678"/>
    </location>
</feature>
<dbReference type="PANTHER" id="PTHR10139">
    <property type="entry name" value="DOUBLE-STRAND BREAK REPAIR PROTEIN MRE11"/>
    <property type="match status" value="1"/>
</dbReference>
<protein>
    <submittedName>
        <fullName evidence="3">Double-strand break repair protein MRE11, putative</fullName>
    </submittedName>
</protein>
<reference evidence="3 4" key="1">
    <citation type="submission" date="2016-06" db="EMBL/GenBank/DDBJ databases">
        <authorList>
            <consortium name="Pathogen Informatics"/>
        </authorList>
    </citation>
    <scope>NUCLEOTIDE SEQUENCE [LARGE SCALE GENOMIC DNA]</scope>
    <source>
        <strain evidence="3">PmlGA01</strain>
    </source>
</reference>
<dbReference type="PANTHER" id="PTHR10139:SF1">
    <property type="entry name" value="DOUBLE-STRAND BREAK REPAIR PROTEIN MRE11"/>
    <property type="match status" value="1"/>
</dbReference>
<dbReference type="GO" id="GO:0007095">
    <property type="term" value="P:mitotic G2 DNA damage checkpoint signaling"/>
    <property type="evidence" value="ECO:0007669"/>
    <property type="project" value="TreeGrafter"/>
</dbReference>
<evidence type="ECO:0000313" key="3">
    <source>
        <dbReference type="EMBL" id="SBT70225.1"/>
    </source>
</evidence>
<dbReference type="GO" id="GO:0097552">
    <property type="term" value="P:mitochondrial double-strand break repair via homologous recombination"/>
    <property type="evidence" value="ECO:0007669"/>
    <property type="project" value="TreeGrafter"/>
</dbReference>
<dbReference type="GO" id="GO:0030145">
    <property type="term" value="F:manganese ion binding"/>
    <property type="evidence" value="ECO:0007669"/>
    <property type="project" value="InterPro"/>
</dbReference>
<feature type="region of interest" description="Disordered" evidence="1">
    <location>
        <begin position="609"/>
        <end position="725"/>
    </location>
</feature>
<dbReference type="InterPro" id="IPR038487">
    <property type="entry name" value="Mre11_capping_dom"/>
</dbReference>
<dbReference type="GO" id="GO:0030870">
    <property type="term" value="C:Mre11 complex"/>
    <property type="evidence" value="ECO:0007669"/>
    <property type="project" value="TreeGrafter"/>
</dbReference>
<feature type="compositionally biased region" description="Basic and acidic residues" evidence="1">
    <location>
        <begin position="556"/>
        <end position="569"/>
    </location>
</feature>
<dbReference type="VEuPathDB" id="PlasmoDB:PmUG01_02016000"/>
<dbReference type="GO" id="GO:0006303">
    <property type="term" value="P:double-strand break repair via nonhomologous end joining"/>
    <property type="evidence" value="ECO:0007669"/>
    <property type="project" value="TreeGrafter"/>
</dbReference>
<feature type="compositionally biased region" description="Polar residues" evidence="1">
    <location>
        <begin position="609"/>
        <end position="622"/>
    </location>
</feature>
<feature type="domain" description="Mre11 DNA-binding" evidence="2">
    <location>
        <begin position="924"/>
        <end position="1202"/>
    </location>
</feature>
<feature type="compositionally biased region" description="Basic and acidic residues" evidence="1">
    <location>
        <begin position="699"/>
        <end position="725"/>
    </location>
</feature>
<feature type="compositionally biased region" description="Basic and acidic residues" evidence="1">
    <location>
        <begin position="188"/>
        <end position="209"/>
    </location>
</feature>
<dbReference type="Proteomes" id="UP000219799">
    <property type="component" value="Chromosome 2"/>
</dbReference>
<dbReference type="EMBL" id="LT594490">
    <property type="protein sequence ID" value="SBT70225.1"/>
    <property type="molecule type" value="Genomic_DNA"/>
</dbReference>
<dbReference type="Pfam" id="PF04152">
    <property type="entry name" value="Mre11_DNA_bind"/>
    <property type="match status" value="1"/>
</dbReference>
<dbReference type="InterPro" id="IPR004843">
    <property type="entry name" value="Calcineurin-like_PHP"/>
</dbReference>
<dbReference type="GO" id="GO:0000014">
    <property type="term" value="F:single-stranded DNA endodeoxyribonuclease activity"/>
    <property type="evidence" value="ECO:0007669"/>
    <property type="project" value="TreeGrafter"/>
</dbReference>
<accession>A0A1C3K9N1</accession>